<keyword evidence="2" id="KW-0812">Transmembrane</keyword>
<gene>
    <name evidence="3" type="ORF">RHOBADRAFT_54901</name>
</gene>
<feature type="compositionally biased region" description="Basic residues" evidence="1">
    <location>
        <begin position="679"/>
        <end position="691"/>
    </location>
</feature>
<keyword evidence="2" id="KW-0472">Membrane</keyword>
<feature type="compositionally biased region" description="Low complexity" evidence="1">
    <location>
        <begin position="586"/>
        <end position="644"/>
    </location>
</feature>
<feature type="region of interest" description="Disordered" evidence="1">
    <location>
        <begin position="547"/>
        <end position="699"/>
    </location>
</feature>
<feature type="region of interest" description="Disordered" evidence="1">
    <location>
        <begin position="1"/>
        <end position="25"/>
    </location>
</feature>
<dbReference type="OrthoDB" id="2530483at2759"/>
<organism evidence="3 4">
    <name type="scientific">Rhodotorula graminis (strain WP1)</name>
    <dbReference type="NCBI Taxonomy" id="578459"/>
    <lineage>
        <taxon>Eukaryota</taxon>
        <taxon>Fungi</taxon>
        <taxon>Dikarya</taxon>
        <taxon>Basidiomycota</taxon>
        <taxon>Pucciniomycotina</taxon>
        <taxon>Microbotryomycetes</taxon>
        <taxon>Sporidiobolales</taxon>
        <taxon>Sporidiobolaceae</taxon>
        <taxon>Rhodotorula</taxon>
    </lineage>
</organism>
<dbReference type="AlphaFoldDB" id="A0A0P9EWM3"/>
<keyword evidence="2" id="KW-1133">Transmembrane helix</keyword>
<name>A0A0P9EWM3_RHOGW</name>
<reference evidence="3 4" key="1">
    <citation type="journal article" date="2015" name="Front. Microbiol.">
        <title>Genome sequence of the plant growth promoting endophytic yeast Rhodotorula graminis WP1.</title>
        <authorList>
            <person name="Firrincieli A."/>
            <person name="Otillar R."/>
            <person name="Salamov A."/>
            <person name="Schmutz J."/>
            <person name="Khan Z."/>
            <person name="Redman R.S."/>
            <person name="Fleck N.D."/>
            <person name="Lindquist E."/>
            <person name="Grigoriev I.V."/>
            <person name="Doty S.L."/>
        </authorList>
    </citation>
    <scope>NUCLEOTIDE SEQUENCE [LARGE SCALE GENOMIC DNA]</scope>
    <source>
        <strain evidence="3 4">WP1</strain>
    </source>
</reference>
<dbReference type="Proteomes" id="UP000053890">
    <property type="component" value="Unassembled WGS sequence"/>
</dbReference>
<protein>
    <submittedName>
        <fullName evidence="3">Uncharacterized protein</fullName>
    </submittedName>
</protein>
<evidence type="ECO:0000313" key="4">
    <source>
        <dbReference type="Proteomes" id="UP000053890"/>
    </source>
</evidence>
<dbReference type="STRING" id="578459.A0A0P9EWM3"/>
<sequence length="699" mass="76268">MSTSGVSRSWTPGTERRYATTTAPSSTGLRLTRGMKAVLLLALLAVLIVAIVPAAVVSTRDNDKKYRADDHALGYTTVVDGVTTFIQTRTASIVTRSSYRTLDNGDVSTVQQVVTLPIITEVIVATVTRFVAGANAFVTRTLQGELGAATVYRTVFDDLTVVRPATSTSAPATATSTSASPPIATSIQVIKFVDHHRVEREIHQLHRSSAGYDEQHRAIDELDDQYAHTSSAVEREQQQLVRIVDLEQLAGASSAEQQHHAVAIVRQYDAASRSYDPQQYDDGGIDQHFCAVAAVEQHQLDPGPVLERKLKQLRHSINERVGRLPVVHAVAFSSTFLDGDRPSHDEQPFLKRSKLVHLDGRLDDADRILHPWTAALPRRLRHRRDDVHGGLVDFCVVEQICVVVDDAGLDIVFLSSAPDDDRGYDRIVEDEGAVEHERADVKHDQRHRIAYLHPKPAGHRWRVRPVRPDDVVDRHSIEQLVRERDDEYCDNLGRPHFPAHRSADRDLLLVLPFVQRGVLHDRERHFHDCDLVPGHHSDFFSGFFSASTSTTPSSTTEGVSFTTASRTSSASTPRSSTSTEPDEPITTTATSTTSSSNSSAADGDSVTSTATGSTSPSASTSTTTSSTSSASDTADEQASSSSAPAPAPDPAPTDDLGGVVALWSSPRLPPASFTSAQPGRRHRLVRRHREQPRRVDAVA</sequence>
<feature type="compositionally biased region" description="Low complexity" evidence="1">
    <location>
        <begin position="547"/>
        <end position="579"/>
    </location>
</feature>
<keyword evidence="4" id="KW-1185">Reference proteome</keyword>
<proteinExistence type="predicted"/>
<dbReference type="GeneID" id="28978004"/>
<accession>A0A0P9EWM3</accession>
<feature type="compositionally biased region" description="Polar residues" evidence="1">
    <location>
        <begin position="1"/>
        <end position="12"/>
    </location>
</feature>
<evidence type="ECO:0000256" key="2">
    <source>
        <dbReference type="SAM" id="Phobius"/>
    </source>
</evidence>
<dbReference type="EMBL" id="KQ474082">
    <property type="protein sequence ID" value="KPV73710.1"/>
    <property type="molecule type" value="Genomic_DNA"/>
</dbReference>
<feature type="transmembrane region" description="Helical" evidence="2">
    <location>
        <begin position="37"/>
        <end position="57"/>
    </location>
</feature>
<dbReference type="RefSeq" id="XP_018269759.1">
    <property type="nucleotide sequence ID" value="XM_018417556.1"/>
</dbReference>
<evidence type="ECO:0000256" key="1">
    <source>
        <dbReference type="SAM" id="MobiDB-lite"/>
    </source>
</evidence>
<evidence type="ECO:0000313" key="3">
    <source>
        <dbReference type="EMBL" id="KPV73710.1"/>
    </source>
</evidence>